<dbReference type="EMBL" id="DS546331">
    <property type="protein sequence ID" value="EDQ48507.1"/>
    <property type="molecule type" value="Genomic_DNA"/>
</dbReference>
<dbReference type="PANTHER" id="PTHR33202:SF7">
    <property type="entry name" value="FERRIC UPTAKE REGULATION PROTEIN"/>
    <property type="match status" value="1"/>
</dbReference>
<gene>
    <name evidence="8" type="ORF">PHYPADRAFT_103696</name>
</gene>
<organism>
    <name type="scientific">Physcomitrium patens</name>
    <name type="common">Spreading-leaved earth moss</name>
    <name type="synonym">Physcomitrella patens</name>
    <dbReference type="NCBI Taxonomy" id="3218"/>
    <lineage>
        <taxon>Eukaryota</taxon>
        <taxon>Viridiplantae</taxon>
        <taxon>Streptophyta</taxon>
        <taxon>Embryophyta</taxon>
        <taxon>Bryophyta</taxon>
        <taxon>Bryophytina</taxon>
        <taxon>Bryopsida</taxon>
        <taxon>Funariidae</taxon>
        <taxon>Funariales</taxon>
        <taxon>Funariaceae</taxon>
        <taxon>Physcomitrium</taxon>
    </lineage>
</organism>
<dbReference type="PANTHER" id="PTHR33202">
    <property type="entry name" value="ZINC UPTAKE REGULATION PROTEIN"/>
    <property type="match status" value="1"/>
</dbReference>
<evidence type="ECO:0000256" key="4">
    <source>
        <dbReference type="ARBA" id="ARBA00022833"/>
    </source>
</evidence>
<dbReference type="HOGENOM" id="CLU_1006798_0_0_1"/>
<keyword evidence="6" id="KW-0238">DNA-binding</keyword>
<name>A9U746_PHYPA</name>
<keyword evidence="3" id="KW-0479">Metal-binding</keyword>
<evidence type="ECO:0000313" key="8">
    <source>
        <dbReference type="EMBL" id="EDQ48507.1"/>
    </source>
</evidence>
<sequence>MNGVEQRSDVHGTADGRQKSRFPVQLAQGFLYFVELAGRSQIGFVHQHDIGLAYLAAEQAHQLPLRGEAAVVLLEPGCVYDSQDAFELESGRQLIITRGEHGDKLGRVRDSGQFHEYQIRFSGCKLLQACLHLASFSAADAAVQQLLDRQADLLLHDRAVHILASQLVHQNSRLQASPIRLNEQVQQQSRLAAAQKSSQYKYGYSHKSSPRIEGYYKKYSCPACLRTRRFDLFWRLRYNQIRMILNNSAGQRGIRFMSQHAIALMDAVNSMVVGKGYRLTPQRRATLEVLIGNESDHLSAEDIYLKVKKLHPEIGLATVYRTLELLSELAVRRRQLQPERESEPEHRASPAVHDSIRYGAASPDHGNRLLSAQIPEEVAPVFPIGRLVKMLLAAGLAAAAFAAAVWMWTSSHPMDKTDFLSLKVKSANLSVDYDPGQVLEDVGRLGLNTVNVPIVVEVSDVRSSDMKLDEASLDKAIELIPRLQSRGLRIIVEPYPWIDRGSEVETDWNPDQPDAFFDHWLSRVLVPLARRVAEPYHADAMIAGSNLVHLERFGGEWSAMLQQLRGEYSGLLTYKTNWWYTAAWDVASTAAYEAKRDNPLWADTDFIT</sequence>
<keyword evidence="2" id="KW-0678">Repressor</keyword>
<keyword evidence="5" id="KW-0805">Transcription regulation</keyword>
<dbReference type="GO" id="GO:0003700">
    <property type="term" value="F:DNA-binding transcription factor activity"/>
    <property type="evidence" value="ECO:0007669"/>
    <property type="project" value="InterPro"/>
</dbReference>
<dbReference type="GO" id="GO:0003677">
    <property type="term" value="F:DNA binding"/>
    <property type="evidence" value="ECO:0007669"/>
    <property type="project" value="UniProtKB-KW"/>
</dbReference>
<dbReference type="GO" id="GO:0046872">
    <property type="term" value="F:metal ion binding"/>
    <property type="evidence" value="ECO:0007669"/>
    <property type="project" value="UniProtKB-KW"/>
</dbReference>
<evidence type="ECO:0000256" key="2">
    <source>
        <dbReference type="ARBA" id="ARBA00022491"/>
    </source>
</evidence>
<dbReference type="SUPFAM" id="SSF51445">
    <property type="entry name" value="(Trans)glycosidases"/>
    <property type="match status" value="1"/>
</dbReference>
<dbReference type="InterPro" id="IPR017853">
    <property type="entry name" value="GH"/>
</dbReference>
<evidence type="ECO:0000256" key="3">
    <source>
        <dbReference type="ARBA" id="ARBA00022723"/>
    </source>
</evidence>
<dbReference type="FunFam" id="1.10.10.10:FF:000051">
    <property type="entry name" value="Fur family transcriptional regulator"/>
    <property type="match status" value="1"/>
</dbReference>
<evidence type="ECO:0000256" key="6">
    <source>
        <dbReference type="ARBA" id="ARBA00023125"/>
    </source>
</evidence>
<proteinExistence type="inferred from homology"/>
<dbReference type="InterPro" id="IPR036388">
    <property type="entry name" value="WH-like_DNA-bd_sf"/>
</dbReference>
<evidence type="ECO:0000256" key="5">
    <source>
        <dbReference type="ARBA" id="ARBA00023015"/>
    </source>
</evidence>
<dbReference type="InterPro" id="IPR036390">
    <property type="entry name" value="WH_DNA-bd_sf"/>
</dbReference>
<dbReference type="AlphaFoldDB" id="A9U746"/>
<feature type="non-terminal residue" evidence="8">
    <location>
        <position position="608"/>
    </location>
</feature>
<keyword evidence="4" id="KW-0862">Zinc</keyword>
<accession>A9U746</accession>
<evidence type="ECO:0000256" key="1">
    <source>
        <dbReference type="ARBA" id="ARBA00007957"/>
    </source>
</evidence>
<dbReference type="SUPFAM" id="SSF46785">
    <property type="entry name" value="Winged helix' DNA-binding domain"/>
    <property type="match status" value="1"/>
</dbReference>
<dbReference type="Gene3D" id="3.20.20.80">
    <property type="entry name" value="Glycosidases"/>
    <property type="match status" value="1"/>
</dbReference>
<protein>
    <submittedName>
        <fullName evidence="8">Predicted protein</fullName>
    </submittedName>
</protein>
<dbReference type="Pfam" id="PF01475">
    <property type="entry name" value="FUR"/>
    <property type="match status" value="1"/>
</dbReference>
<comment type="similarity">
    <text evidence="1">Belongs to the Fur family.</text>
</comment>
<evidence type="ECO:0000256" key="7">
    <source>
        <dbReference type="ARBA" id="ARBA00023163"/>
    </source>
</evidence>
<dbReference type="Gene3D" id="1.10.10.10">
    <property type="entry name" value="Winged helix-like DNA-binding domain superfamily/Winged helix DNA-binding domain"/>
    <property type="match status" value="1"/>
</dbReference>
<reference evidence="8" key="1">
    <citation type="journal article" date="2008" name="Science">
        <title>The Physcomitrella genome reveals evolutionary insights into the conquest of land by plants.</title>
        <authorList>
            <person name="Rensing S."/>
            <person name="Lang D."/>
            <person name="Zimmer A."/>
            <person name="Terry A."/>
            <person name="Salamov A."/>
            <person name="Shapiro H."/>
            <person name="Nishiyama T."/>
            <person name="Perroud P.-F."/>
            <person name="Lindquist E."/>
            <person name="Kamisugi Y."/>
            <person name="Tanahashi T."/>
            <person name="Sakakibara K."/>
            <person name="Fujita T."/>
            <person name="Oishi K."/>
            <person name="Shin-I T."/>
            <person name="Kuroki Y."/>
            <person name="Toyoda A."/>
            <person name="Suzuki Y."/>
            <person name="Hashimoto A."/>
            <person name="Yamaguchi K."/>
            <person name="Sugano A."/>
            <person name="Kohara Y."/>
            <person name="Fujiyama A."/>
            <person name="Anterola A."/>
            <person name="Aoki S."/>
            <person name="Ashton N."/>
            <person name="Barbazuk W.B."/>
            <person name="Barker E."/>
            <person name="Bennetzen J."/>
            <person name="Bezanilla M."/>
            <person name="Blankenship R."/>
            <person name="Cho S.H."/>
            <person name="Dutcher S."/>
            <person name="Estelle M."/>
            <person name="Fawcett J.A."/>
            <person name="Gundlach H."/>
            <person name="Hanada K."/>
            <person name="Heyl A."/>
            <person name="Hicks K.A."/>
            <person name="Hugh J."/>
            <person name="Lohr M."/>
            <person name="Mayer K."/>
            <person name="Melkozernov A."/>
            <person name="Murata T."/>
            <person name="Nelson D."/>
            <person name="Pils B."/>
            <person name="Prigge M."/>
            <person name="Reiss B."/>
            <person name="Renner T."/>
            <person name="Rombauts S."/>
            <person name="Rushton P."/>
            <person name="Sanderfoot A."/>
            <person name="Schween G."/>
            <person name="Shiu S.-H."/>
            <person name="Stueber K."/>
            <person name="Theodoulou F.L."/>
            <person name="Tu H."/>
            <person name="Van de Peer Y."/>
            <person name="Verrier P.J."/>
            <person name="Waters E."/>
            <person name="Wood A."/>
            <person name="Yang L."/>
            <person name="Cove D."/>
            <person name="Cuming A."/>
            <person name="Hasebe M."/>
            <person name="Lucas S."/>
            <person name="Mishler D.B."/>
            <person name="Reski R."/>
            <person name="Grigoriev I."/>
            <person name="Quatrano R.S."/>
            <person name="Boore J.L."/>
        </authorList>
    </citation>
    <scope>NUCLEOTIDE SEQUENCE [LARGE SCALE GENOMIC DNA]</scope>
</reference>
<keyword evidence="7" id="KW-0804">Transcription</keyword>
<dbReference type="InterPro" id="IPR002481">
    <property type="entry name" value="FUR"/>
</dbReference>